<evidence type="ECO:0000313" key="2">
    <source>
        <dbReference type="EMBL" id="EFP93769.2"/>
    </source>
</evidence>
<dbReference type="Proteomes" id="UP000008783">
    <property type="component" value="Unassembled WGS sequence"/>
</dbReference>
<reference evidence="3" key="2">
    <citation type="journal article" date="2011" name="Proc. Natl. Acad. Sci. U.S.A.">
        <title>Obligate biotrophy features unraveled by the genomic analysis of rust fungi.</title>
        <authorList>
            <person name="Duplessis S."/>
            <person name="Cuomo C.A."/>
            <person name="Lin Y.-C."/>
            <person name="Aerts A."/>
            <person name="Tisserant E."/>
            <person name="Veneault-Fourrey C."/>
            <person name="Joly D.L."/>
            <person name="Hacquard S."/>
            <person name="Amselem J."/>
            <person name="Cantarel B.L."/>
            <person name="Chiu R."/>
            <person name="Coutinho P.M."/>
            <person name="Feau N."/>
            <person name="Field M."/>
            <person name="Frey P."/>
            <person name="Gelhaye E."/>
            <person name="Goldberg J."/>
            <person name="Grabherr M.G."/>
            <person name="Kodira C.D."/>
            <person name="Kohler A."/>
            <person name="Kuees U."/>
            <person name="Lindquist E.A."/>
            <person name="Lucas S.M."/>
            <person name="Mago R."/>
            <person name="Mauceli E."/>
            <person name="Morin E."/>
            <person name="Murat C."/>
            <person name="Pangilinan J.L."/>
            <person name="Park R."/>
            <person name="Pearson M."/>
            <person name="Quesneville H."/>
            <person name="Rouhier N."/>
            <person name="Sakthikumar S."/>
            <person name="Salamov A.A."/>
            <person name="Schmutz J."/>
            <person name="Selles B."/>
            <person name="Shapiro H."/>
            <person name="Tanguay P."/>
            <person name="Tuskan G.A."/>
            <person name="Henrissat B."/>
            <person name="Van de Peer Y."/>
            <person name="Rouze P."/>
            <person name="Ellis J.G."/>
            <person name="Dodds P.N."/>
            <person name="Schein J.E."/>
            <person name="Zhong S."/>
            <person name="Hamelin R.C."/>
            <person name="Grigoriev I.V."/>
            <person name="Szabo L.J."/>
            <person name="Martin F."/>
        </authorList>
    </citation>
    <scope>NUCLEOTIDE SEQUENCE [LARGE SCALE GENOMIC DNA]</scope>
    <source>
        <strain evidence="3">CRL 75-36-700-3 / race SCCL</strain>
    </source>
</reference>
<dbReference type="GeneID" id="10535139"/>
<dbReference type="AlphaFoldDB" id="E3LB44"/>
<dbReference type="EMBL" id="DS178408">
    <property type="protein sequence ID" value="EFP93769.2"/>
    <property type="molecule type" value="Genomic_DNA"/>
</dbReference>
<dbReference type="HOGENOM" id="CLU_186283_0_0_1"/>
<protein>
    <submittedName>
        <fullName evidence="2">Uncharacterized protein</fullName>
    </submittedName>
</protein>
<reference key="1">
    <citation type="submission" date="2007-01" db="EMBL/GenBank/DDBJ databases">
        <title>The Genome Sequence of Puccinia graminis f. sp. tritici Strain CRL 75-36-700-3.</title>
        <authorList>
            <consortium name="The Broad Institute Genome Sequencing Platform"/>
            <person name="Birren B."/>
            <person name="Lander E."/>
            <person name="Galagan J."/>
            <person name="Nusbaum C."/>
            <person name="Devon K."/>
            <person name="Cuomo C."/>
            <person name="Jaffe D."/>
            <person name="Butler J."/>
            <person name="Alvarez P."/>
            <person name="Gnerre S."/>
            <person name="Grabherr M."/>
            <person name="Mauceli E."/>
            <person name="Brockman W."/>
            <person name="Young S."/>
            <person name="LaButti K."/>
            <person name="Sykes S."/>
            <person name="DeCaprio D."/>
            <person name="Crawford M."/>
            <person name="Koehrsen M."/>
            <person name="Engels R."/>
            <person name="Montgomery P."/>
            <person name="Pearson M."/>
            <person name="Howarth C."/>
            <person name="Larson L."/>
            <person name="White J."/>
            <person name="Zeng Q."/>
            <person name="Kodira C."/>
            <person name="Yandava C."/>
            <person name="Alvarado L."/>
            <person name="O'Leary S."/>
            <person name="Szabo L."/>
            <person name="Dean R."/>
            <person name="Schein J."/>
        </authorList>
    </citation>
    <scope>NUCLEOTIDE SEQUENCE</scope>
    <source>
        <strain>CRL 75-36-700-3</strain>
    </source>
</reference>
<proteinExistence type="predicted"/>
<keyword evidence="3" id="KW-1185">Reference proteome</keyword>
<feature type="region of interest" description="Disordered" evidence="1">
    <location>
        <begin position="36"/>
        <end position="93"/>
    </location>
</feature>
<gene>
    <name evidence="2" type="ORF">PGTG_19796</name>
</gene>
<evidence type="ECO:0000313" key="3">
    <source>
        <dbReference type="Proteomes" id="UP000008783"/>
    </source>
</evidence>
<name>E3LB44_PUCGT</name>
<dbReference type="RefSeq" id="XP_003338188.2">
    <property type="nucleotide sequence ID" value="XM_003338140.2"/>
</dbReference>
<feature type="compositionally biased region" description="Basic and acidic residues" evidence="1">
    <location>
        <begin position="69"/>
        <end position="82"/>
    </location>
</feature>
<feature type="compositionally biased region" description="Polar residues" evidence="1">
    <location>
        <begin position="36"/>
        <end position="46"/>
    </location>
</feature>
<dbReference type="OrthoDB" id="10276532at2759"/>
<sequence>MTQALPNTMVCVALAPNASTDDKYSCDGVKIQGTTAQGTACCSPGTSPKKADPEKDPQSSPQSPLSGMTEEKYKSVCGKADDPAPSSTTEADP</sequence>
<dbReference type="KEGG" id="pgr:PGTG_19796"/>
<dbReference type="VEuPathDB" id="FungiDB:PGTG_19796"/>
<organism evidence="2 3">
    <name type="scientific">Puccinia graminis f. sp. tritici (strain CRL 75-36-700-3 / race SCCL)</name>
    <name type="common">Black stem rust fungus</name>
    <dbReference type="NCBI Taxonomy" id="418459"/>
    <lineage>
        <taxon>Eukaryota</taxon>
        <taxon>Fungi</taxon>
        <taxon>Dikarya</taxon>
        <taxon>Basidiomycota</taxon>
        <taxon>Pucciniomycotina</taxon>
        <taxon>Pucciniomycetes</taxon>
        <taxon>Pucciniales</taxon>
        <taxon>Pucciniaceae</taxon>
        <taxon>Puccinia</taxon>
    </lineage>
</organism>
<accession>E3LB44</accession>
<dbReference type="InParanoid" id="E3LB44"/>
<evidence type="ECO:0000256" key="1">
    <source>
        <dbReference type="SAM" id="MobiDB-lite"/>
    </source>
</evidence>